<evidence type="ECO:0000259" key="2">
    <source>
        <dbReference type="Pfam" id="PF22600"/>
    </source>
</evidence>
<dbReference type="InterPro" id="IPR043519">
    <property type="entry name" value="NT_sf"/>
</dbReference>
<reference evidence="3" key="2">
    <citation type="submission" date="2023-05" db="EMBL/GenBank/DDBJ databases">
        <authorList>
            <person name="Schelkunov M.I."/>
        </authorList>
    </citation>
    <scope>NUCLEOTIDE SEQUENCE</scope>
    <source>
        <strain evidence="3">Hsosn_3</strain>
        <tissue evidence="3">Leaf</tissue>
    </source>
</reference>
<organism evidence="3 4">
    <name type="scientific">Heracleum sosnowskyi</name>
    <dbReference type="NCBI Taxonomy" id="360622"/>
    <lineage>
        <taxon>Eukaryota</taxon>
        <taxon>Viridiplantae</taxon>
        <taxon>Streptophyta</taxon>
        <taxon>Embryophyta</taxon>
        <taxon>Tracheophyta</taxon>
        <taxon>Spermatophyta</taxon>
        <taxon>Magnoliopsida</taxon>
        <taxon>eudicotyledons</taxon>
        <taxon>Gunneridae</taxon>
        <taxon>Pentapetalae</taxon>
        <taxon>asterids</taxon>
        <taxon>campanulids</taxon>
        <taxon>Apiales</taxon>
        <taxon>Apiaceae</taxon>
        <taxon>Apioideae</taxon>
        <taxon>apioid superclade</taxon>
        <taxon>Tordylieae</taxon>
        <taxon>Tordyliinae</taxon>
        <taxon>Heracleum</taxon>
    </lineage>
</organism>
<reference evidence="3" key="1">
    <citation type="submission" date="2023-02" db="EMBL/GenBank/DDBJ databases">
        <title>Genome of toxic invasive species Heracleum sosnowskyi carries increased number of genes despite the absence of recent whole-genome duplications.</title>
        <authorList>
            <person name="Schelkunov M."/>
            <person name="Shtratnikova V."/>
            <person name="Makarenko M."/>
            <person name="Klepikova A."/>
            <person name="Omelchenko D."/>
            <person name="Novikova G."/>
            <person name="Obukhova E."/>
            <person name="Bogdanov V."/>
            <person name="Penin A."/>
            <person name="Logacheva M."/>
        </authorList>
    </citation>
    <scope>NUCLEOTIDE SEQUENCE</scope>
    <source>
        <strain evidence="3">Hsosn_3</strain>
        <tissue evidence="3">Leaf</tissue>
    </source>
</reference>
<dbReference type="InterPro" id="IPR054708">
    <property type="entry name" value="MTPAP-like_central"/>
</dbReference>
<evidence type="ECO:0000256" key="1">
    <source>
        <dbReference type="SAM" id="MobiDB-lite"/>
    </source>
</evidence>
<sequence length="154" mass="17414">MKRKRSRSSGKRRKRPWPRQRKYRDDLERFLINKFNAVTPGPRLDGLRSALQLKLKTQIEAITPATRVIPYGSTSAGVSVKSSDIDITVIVESDKLDSIVGEVEKVLRKAGITQLKEWRVGNRCGFTGHDEHSGTDIDLSFNSESAHKDSDFIF</sequence>
<dbReference type="EMBL" id="JAUIZM010000004">
    <property type="protein sequence ID" value="KAK1390771.1"/>
    <property type="molecule type" value="Genomic_DNA"/>
</dbReference>
<dbReference type="SUPFAM" id="SSF81301">
    <property type="entry name" value="Nucleotidyltransferase"/>
    <property type="match status" value="1"/>
</dbReference>
<accession>A0AAD8ISB5</accession>
<keyword evidence="4" id="KW-1185">Reference proteome</keyword>
<comment type="caution">
    <text evidence="3">The sequence shown here is derived from an EMBL/GenBank/DDBJ whole genome shotgun (WGS) entry which is preliminary data.</text>
</comment>
<evidence type="ECO:0000313" key="4">
    <source>
        <dbReference type="Proteomes" id="UP001237642"/>
    </source>
</evidence>
<proteinExistence type="predicted"/>
<dbReference type="Proteomes" id="UP001237642">
    <property type="component" value="Unassembled WGS sequence"/>
</dbReference>
<gene>
    <name evidence="3" type="ORF">POM88_018949</name>
</gene>
<protein>
    <recommendedName>
        <fullName evidence="2">Poly(A) RNA polymerase mitochondrial-like central palm domain-containing protein</fullName>
    </recommendedName>
</protein>
<name>A0AAD8ISB5_9APIA</name>
<dbReference type="AlphaFoldDB" id="A0AAD8ISB5"/>
<feature type="region of interest" description="Disordered" evidence="1">
    <location>
        <begin position="1"/>
        <end position="21"/>
    </location>
</feature>
<feature type="domain" description="Poly(A) RNA polymerase mitochondrial-like central palm" evidence="2">
    <location>
        <begin position="28"/>
        <end position="150"/>
    </location>
</feature>
<evidence type="ECO:0000313" key="3">
    <source>
        <dbReference type="EMBL" id="KAK1390771.1"/>
    </source>
</evidence>
<dbReference type="Pfam" id="PF22600">
    <property type="entry name" value="MTPAP-like_central"/>
    <property type="match status" value="1"/>
</dbReference>
<dbReference type="Gene3D" id="3.30.460.10">
    <property type="entry name" value="Beta Polymerase, domain 2"/>
    <property type="match status" value="1"/>
</dbReference>